<accession>A0A375ITG9</accession>
<keyword evidence="1" id="KW-0805">Transcription regulation</keyword>
<dbReference type="Gene3D" id="1.10.10.60">
    <property type="entry name" value="Homeodomain-like"/>
    <property type="match status" value="1"/>
</dbReference>
<gene>
    <name evidence="6" type="ORF">CBM2634_A10090</name>
</gene>
<protein>
    <submittedName>
        <fullName evidence="6">Putative Transcriptional Regulator, AraC family</fullName>
    </submittedName>
</protein>
<dbReference type="PROSITE" id="PS01124">
    <property type="entry name" value="HTH_ARAC_FAMILY_2"/>
    <property type="match status" value="1"/>
</dbReference>
<dbReference type="InterPro" id="IPR032687">
    <property type="entry name" value="AraC-type_N"/>
</dbReference>
<evidence type="ECO:0000313" key="7">
    <source>
        <dbReference type="Proteomes" id="UP000256805"/>
    </source>
</evidence>
<evidence type="ECO:0000256" key="1">
    <source>
        <dbReference type="ARBA" id="ARBA00023015"/>
    </source>
</evidence>
<feature type="region of interest" description="Disordered" evidence="4">
    <location>
        <begin position="1"/>
        <end position="29"/>
    </location>
</feature>
<proteinExistence type="predicted"/>
<dbReference type="AlphaFoldDB" id="A0A375ITG9"/>
<reference evidence="6 7" key="1">
    <citation type="submission" date="2018-01" db="EMBL/GenBank/DDBJ databases">
        <authorList>
            <person name="Gaut B.S."/>
            <person name="Morton B.R."/>
            <person name="Clegg M.T."/>
            <person name="Duvall M.R."/>
        </authorList>
    </citation>
    <scope>NUCLEOTIDE SEQUENCE [LARGE SCALE GENOMIC DNA]</scope>
    <source>
        <strain evidence="6">Cupriavidus taiwanensis cmp 52</strain>
    </source>
</reference>
<name>A0A375ITG9_9BURK</name>
<dbReference type="GO" id="GO:0003700">
    <property type="term" value="F:DNA-binding transcription factor activity"/>
    <property type="evidence" value="ECO:0007669"/>
    <property type="project" value="InterPro"/>
</dbReference>
<dbReference type="Pfam" id="PF12833">
    <property type="entry name" value="HTH_18"/>
    <property type="match status" value="1"/>
</dbReference>
<dbReference type="Proteomes" id="UP000256805">
    <property type="component" value="Unassembled WGS sequence"/>
</dbReference>
<dbReference type="InterPro" id="IPR018060">
    <property type="entry name" value="HTH_AraC"/>
</dbReference>
<keyword evidence="2" id="KW-0238">DNA-binding</keyword>
<dbReference type="EMBL" id="OVTA01000001">
    <property type="protein sequence ID" value="SPR95887.1"/>
    <property type="molecule type" value="Genomic_DNA"/>
</dbReference>
<dbReference type="Pfam" id="PF12625">
    <property type="entry name" value="Arabinose_bd"/>
    <property type="match status" value="1"/>
</dbReference>
<dbReference type="SMART" id="SM00342">
    <property type="entry name" value="HTH_ARAC"/>
    <property type="match status" value="1"/>
</dbReference>
<dbReference type="GO" id="GO:0005829">
    <property type="term" value="C:cytosol"/>
    <property type="evidence" value="ECO:0007669"/>
    <property type="project" value="TreeGrafter"/>
</dbReference>
<dbReference type="PANTHER" id="PTHR47894:SF1">
    <property type="entry name" value="HTH-TYPE TRANSCRIPTIONAL REGULATOR VQSM"/>
    <property type="match status" value="1"/>
</dbReference>
<evidence type="ECO:0000256" key="4">
    <source>
        <dbReference type="SAM" id="MobiDB-lite"/>
    </source>
</evidence>
<dbReference type="RefSeq" id="WP_116383863.1">
    <property type="nucleotide sequence ID" value="NZ_LS483233.1"/>
</dbReference>
<evidence type="ECO:0000259" key="5">
    <source>
        <dbReference type="PROSITE" id="PS01124"/>
    </source>
</evidence>
<dbReference type="InterPro" id="IPR009057">
    <property type="entry name" value="Homeodomain-like_sf"/>
</dbReference>
<feature type="compositionally biased region" description="Low complexity" evidence="4">
    <location>
        <begin position="18"/>
        <end position="29"/>
    </location>
</feature>
<keyword evidence="3" id="KW-0804">Transcription</keyword>
<evidence type="ECO:0000313" key="6">
    <source>
        <dbReference type="EMBL" id="SPR95887.1"/>
    </source>
</evidence>
<sequence>MPRATPPDGGASAGGTQAGTTSGTPSGTTSGTVSLAYLRAVLDHGERQGIAPAAQLRAVGVPPELLDAGAQAQTATRIAGAAYLALLDWLAQATGDADVGLRAGAAFAPRHYAEMGYVVLTTPTVRDAILQGIRYEVLANDIGGTRLIETPQSACMTWQARHGPLSRHAHELHMATWVVFARWLIGSQHVATQVEFPHAAPADTRLHAEVFGCPVVFNAARHAMHIDRALLDLPSLQADAGMQAQMTRIADTQLQQIVPAGADALAQARACIRARLPQGEVPIADVAAHLGLPVRTLQRRLQAQGISYSQLVDNVRQALARQYLAEPGLSLAQCAMRLGYSEQSAFTHAFKRWTGETPHGWRRKGGAS</sequence>
<evidence type="ECO:0000256" key="2">
    <source>
        <dbReference type="ARBA" id="ARBA00023125"/>
    </source>
</evidence>
<dbReference type="SUPFAM" id="SSF46689">
    <property type="entry name" value="Homeodomain-like"/>
    <property type="match status" value="1"/>
</dbReference>
<dbReference type="PANTHER" id="PTHR47894">
    <property type="entry name" value="HTH-TYPE TRANSCRIPTIONAL REGULATOR GADX"/>
    <property type="match status" value="1"/>
</dbReference>
<organism evidence="6 7">
    <name type="scientific">Cupriavidus taiwanensis</name>
    <dbReference type="NCBI Taxonomy" id="164546"/>
    <lineage>
        <taxon>Bacteria</taxon>
        <taxon>Pseudomonadati</taxon>
        <taxon>Pseudomonadota</taxon>
        <taxon>Betaproteobacteria</taxon>
        <taxon>Burkholderiales</taxon>
        <taxon>Burkholderiaceae</taxon>
        <taxon>Cupriavidus</taxon>
    </lineage>
</organism>
<evidence type="ECO:0000256" key="3">
    <source>
        <dbReference type="ARBA" id="ARBA00023163"/>
    </source>
</evidence>
<dbReference type="GO" id="GO:0000976">
    <property type="term" value="F:transcription cis-regulatory region binding"/>
    <property type="evidence" value="ECO:0007669"/>
    <property type="project" value="TreeGrafter"/>
</dbReference>
<feature type="domain" description="HTH araC/xylS-type" evidence="5">
    <location>
        <begin position="266"/>
        <end position="364"/>
    </location>
</feature>